<gene>
    <name evidence="1" type="ORF">CAK95_01305</name>
</gene>
<dbReference type="Proteomes" id="UP000194137">
    <property type="component" value="Chromosome"/>
</dbReference>
<sequence>MDGSPQLVQFCGRFGWILKLIILSWMDGARGVDSIAPSFDRCASAPSSSPAFIDVCRHRFWAKLGRHLNTVLPPS</sequence>
<name>A0A1W6ZKD2_9HYPH</name>
<dbReference type="KEGG" id="psin:CAK95_01305"/>
<proteinExistence type="predicted"/>
<accession>A0A1W6ZKD2</accession>
<reference evidence="1 2" key="1">
    <citation type="submission" date="2017-05" db="EMBL/GenBank/DDBJ databases">
        <title>Full genome sequence of Pseudorhodoplanes sinuspersici.</title>
        <authorList>
            <person name="Dastgheib S.M.M."/>
            <person name="Shavandi M."/>
            <person name="Tirandaz H."/>
        </authorList>
    </citation>
    <scope>NUCLEOTIDE SEQUENCE [LARGE SCALE GENOMIC DNA]</scope>
    <source>
        <strain evidence="1 2">RIPI110</strain>
    </source>
</reference>
<dbReference type="AlphaFoldDB" id="A0A1W6ZKD2"/>
<keyword evidence="2" id="KW-1185">Reference proteome</keyword>
<evidence type="ECO:0000313" key="1">
    <source>
        <dbReference type="EMBL" id="ARP97868.1"/>
    </source>
</evidence>
<dbReference type="RefSeq" id="WP_086086189.1">
    <property type="nucleotide sequence ID" value="NZ_CP021112.1"/>
</dbReference>
<organism evidence="1 2">
    <name type="scientific">Pseudorhodoplanes sinuspersici</name>
    <dbReference type="NCBI Taxonomy" id="1235591"/>
    <lineage>
        <taxon>Bacteria</taxon>
        <taxon>Pseudomonadati</taxon>
        <taxon>Pseudomonadota</taxon>
        <taxon>Alphaproteobacteria</taxon>
        <taxon>Hyphomicrobiales</taxon>
        <taxon>Pseudorhodoplanes</taxon>
    </lineage>
</organism>
<dbReference type="EMBL" id="CP021112">
    <property type="protein sequence ID" value="ARP97868.1"/>
    <property type="molecule type" value="Genomic_DNA"/>
</dbReference>
<protein>
    <submittedName>
        <fullName evidence="1">Uncharacterized protein</fullName>
    </submittedName>
</protein>
<dbReference type="OrthoDB" id="21319at2"/>
<evidence type="ECO:0000313" key="2">
    <source>
        <dbReference type="Proteomes" id="UP000194137"/>
    </source>
</evidence>